<evidence type="ECO:0000259" key="4">
    <source>
        <dbReference type="Pfam" id="PF22972"/>
    </source>
</evidence>
<sequence>MSDTRRRVKVYTLNEDRQWDDRGTGHVSSTYVDRLNGMSLLVRAESDGSLLLESKINPNTAYQKQQDTLIVWSEADNYDLALSFQEKAGCDEIWEKICQVQGRDPSLDITQDIIDESEEERFEEMPETTHTVDLPPCELNKLEEIADLVTSVLSSPIRREKLALALENEGYIKKLLQLFQVCEDLENTEGLHHLYEIIRGILFLNKAALFEVMFSDECIMDVVGCLEYDPSLPHPRKHREFLTKTAKFKEVIPITDTELKQKIHQTYRVQYIQDIILPTPSVFEENFLSTLTSFIFFNKVEIVSMLQEDEKFLTELFAQLTDEATDDDKRRELVNFFKEFCAFSQTLQPQNRDAFFKTLANLGILPALEIVLGMDDAQVRTAATDIFSYLVEYSPSMVREFVMQEAQQSDDDILLINVIIEQMICDADPELGGAVQLMGLLRTLIDPENMLATANKTEKTEFLSFFYKHCMHVLSAPLLANTTDEKRSGRDAGIDESNRNTAFCSDNFQTAQLLALILELLTFCVEHHTYHIKNYIMNKDLLRRVLVLMNSKHTFLALCALRFMRRIIGLKDEFYNRYITKGNLFEPVINAFLDNGTRYNLLNSAIIELFEFIRVEDIKSLTTHIVDNFYKALEHIEYVQTFKGLKLRYEQERDRLQNQKLNSVPSILRNNRYRRDARALEEDEEMWFNEDEDDEEGEALVPHVEKSKSEDDYPDSYGKFLETKKAKESEDKENLPKRSSSPSFKFTFSHTCASGAANGTNGTNSKSTAAQTAPASSTSSSAKHTSSSTAMTAKGGLVGLVDYPDDEEEEEEEEASPRKRPRLGS</sequence>
<dbReference type="InterPro" id="IPR011989">
    <property type="entry name" value="ARM-like"/>
</dbReference>
<dbReference type="InterPro" id="IPR055236">
    <property type="entry name" value="EVH1_PP4R3"/>
</dbReference>
<dbReference type="GO" id="GO:0072542">
    <property type="term" value="F:protein phosphatase activator activity"/>
    <property type="evidence" value="ECO:0007669"/>
    <property type="project" value="TreeGrafter"/>
</dbReference>
<dbReference type="GO" id="GO:0006974">
    <property type="term" value="P:DNA damage response"/>
    <property type="evidence" value="ECO:0007669"/>
    <property type="project" value="TreeGrafter"/>
</dbReference>
<dbReference type="PANTHER" id="PTHR23318:SF18">
    <property type="entry name" value="SERINE_THREONINE-PROTEIN PHOSPHATASE 4 REGULATORY SUBUNIT 3B"/>
    <property type="match status" value="1"/>
</dbReference>
<feature type="compositionally biased region" description="Low complexity" evidence="2">
    <location>
        <begin position="765"/>
        <end position="794"/>
    </location>
</feature>
<evidence type="ECO:0000313" key="5">
    <source>
        <dbReference type="EMBL" id="GCC28419.1"/>
    </source>
</evidence>
<dbReference type="InterPro" id="IPR006887">
    <property type="entry name" value="P4R3-like_central_dom"/>
</dbReference>
<dbReference type="AlphaFoldDB" id="A0A401SDD7"/>
<dbReference type="Gene3D" id="1.25.10.10">
    <property type="entry name" value="Leucine-rich Repeat Variant"/>
    <property type="match status" value="1"/>
</dbReference>
<dbReference type="FunFam" id="2.30.29.30:FF:000051">
    <property type="entry name" value="Serine/threonine-protein phosphatase 4 regulatory subunit 3B"/>
    <property type="match status" value="1"/>
</dbReference>
<dbReference type="GO" id="GO:0005654">
    <property type="term" value="C:nucleoplasm"/>
    <property type="evidence" value="ECO:0007669"/>
    <property type="project" value="TreeGrafter"/>
</dbReference>
<dbReference type="EMBL" id="BEZZ01000204">
    <property type="protein sequence ID" value="GCC28419.1"/>
    <property type="molecule type" value="Genomic_DNA"/>
</dbReference>
<organism evidence="5 6">
    <name type="scientific">Chiloscyllium punctatum</name>
    <name type="common">Brownbanded bambooshark</name>
    <name type="synonym">Hemiscyllium punctatum</name>
    <dbReference type="NCBI Taxonomy" id="137246"/>
    <lineage>
        <taxon>Eukaryota</taxon>
        <taxon>Metazoa</taxon>
        <taxon>Chordata</taxon>
        <taxon>Craniata</taxon>
        <taxon>Vertebrata</taxon>
        <taxon>Chondrichthyes</taxon>
        <taxon>Elasmobranchii</taxon>
        <taxon>Galeomorphii</taxon>
        <taxon>Galeoidea</taxon>
        <taxon>Orectolobiformes</taxon>
        <taxon>Hemiscylliidae</taxon>
        <taxon>Chiloscyllium</taxon>
    </lineage>
</organism>
<evidence type="ECO:0000259" key="3">
    <source>
        <dbReference type="Pfam" id="PF04802"/>
    </source>
</evidence>
<feature type="region of interest" description="Disordered" evidence="2">
    <location>
        <begin position="687"/>
        <end position="825"/>
    </location>
</feature>
<dbReference type="InterPro" id="IPR051137">
    <property type="entry name" value="PP4R3-like"/>
</dbReference>
<feature type="compositionally biased region" description="Basic and acidic residues" evidence="2">
    <location>
        <begin position="721"/>
        <end position="736"/>
    </location>
</feature>
<dbReference type="InterPro" id="IPR011993">
    <property type="entry name" value="PH-like_dom_sf"/>
</dbReference>
<proteinExistence type="inferred from homology"/>
<dbReference type="Pfam" id="PF04802">
    <property type="entry name" value="PP4R3"/>
    <property type="match status" value="1"/>
</dbReference>
<comment type="caution">
    <text evidence="5">The sequence shown here is derived from an EMBL/GenBank/DDBJ whole genome shotgun (WGS) entry which is preliminary data.</text>
</comment>
<dbReference type="SUPFAM" id="SSF50729">
    <property type="entry name" value="PH domain-like"/>
    <property type="match status" value="1"/>
</dbReference>
<dbReference type="InterPro" id="IPR016024">
    <property type="entry name" value="ARM-type_fold"/>
</dbReference>
<gene>
    <name evidence="5" type="ORF">chiPu_0006849</name>
</gene>
<feature type="compositionally biased region" description="Polar residues" evidence="2">
    <location>
        <begin position="737"/>
        <end position="764"/>
    </location>
</feature>
<dbReference type="OrthoDB" id="27483at2759"/>
<feature type="compositionally biased region" description="Acidic residues" evidence="2">
    <location>
        <begin position="803"/>
        <end position="814"/>
    </location>
</feature>
<feature type="domain" description="PP4R3 EVH1-like" evidence="4">
    <location>
        <begin position="5"/>
        <end position="101"/>
    </location>
</feature>
<feature type="compositionally biased region" description="Acidic residues" evidence="2">
    <location>
        <begin position="687"/>
        <end position="698"/>
    </location>
</feature>
<name>A0A401SDD7_CHIPU</name>
<dbReference type="OMA" id="HFFYKHC"/>
<feature type="domain" description="Serine/threonine-protein phosphatase 4 regulatory subunit 3-like central" evidence="3">
    <location>
        <begin position="144"/>
        <end position="651"/>
    </location>
</feature>
<reference evidence="5 6" key="1">
    <citation type="journal article" date="2018" name="Nat. Ecol. Evol.">
        <title>Shark genomes provide insights into elasmobranch evolution and the origin of vertebrates.</title>
        <authorList>
            <person name="Hara Y"/>
            <person name="Yamaguchi K"/>
            <person name="Onimaru K"/>
            <person name="Kadota M"/>
            <person name="Koyanagi M"/>
            <person name="Keeley SD"/>
            <person name="Tatsumi K"/>
            <person name="Tanaka K"/>
            <person name="Motone F"/>
            <person name="Kageyama Y"/>
            <person name="Nozu R"/>
            <person name="Adachi N"/>
            <person name="Nishimura O"/>
            <person name="Nakagawa R"/>
            <person name="Tanegashima C"/>
            <person name="Kiyatake I"/>
            <person name="Matsumoto R"/>
            <person name="Murakumo K"/>
            <person name="Nishida K"/>
            <person name="Terakita A"/>
            <person name="Kuratani S"/>
            <person name="Sato K"/>
            <person name="Hyodo S Kuraku.S."/>
        </authorList>
    </citation>
    <scope>NUCLEOTIDE SEQUENCE [LARGE SCALE GENOMIC DNA]</scope>
</reference>
<dbReference type="Pfam" id="PF22972">
    <property type="entry name" value="EVH1_PP4R3"/>
    <property type="match status" value="1"/>
</dbReference>
<dbReference type="GO" id="GO:0030289">
    <property type="term" value="C:protein phosphatase 4 complex"/>
    <property type="evidence" value="ECO:0007669"/>
    <property type="project" value="TreeGrafter"/>
</dbReference>
<dbReference type="SUPFAM" id="SSF48371">
    <property type="entry name" value="ARM repeat"/>
    <property type="match status" value="1"/>
</dbReference>
<dbReference type="Proteomes" id="UP000287033">
    <property type="component" value="Unassembled WGS sequence"/>
</dbReference>
<evidence type="ECO:0000256" key="2">
    <source>
        <dbReference type="SAM" id="MobiDB-lite"/>
    </source>
</evidence>
<protein>
    <submittedName>
        <fullName evidence="5">Uncharacterized protein</fullName>
    </submittedName>
</protein>
<dbReference type="PANTHER" id="PTHR23318">
    <property type="entry name" value="ATP SYNTHASE GAMMA-RELATED"/>
    <property type="match status" value="1"/>
</dbReference>
<evidence type="ECO:0000313" key="6">
    <source>
        <dbReference type="Proteomes" id="UP000287033"/>
    </source>
</evidence>
<dbReference type="Gene3D" id="2.30.29.30">
    <property type="entry name" value="Pleckstrin-homology domain (PH domain)/Phosphotyrosine-binding domain (PTB)"/>
    <property type="match status" value="1"/>
</dbReference>
<comment type="similarity">
    <text evidence="1">Belongs to the SMEK family.</text>
</comment>
<accession>A0A401SDD7</accession>
<dbReference type="STRING" id="137246.A0A401SDD7"/>
<evidence type="ECO:0000256" key="1">
    <source>
        <dbReference type="ARBA" id="ARBA00008809"/>
    </source>
</evidence>
<keyword evidence="6" id="KW-1185">Reference proteome</keyword>